<evidence type="ECO:0000259" key="6">
    <source>
        <dbReference type="Pfam" id="PF08531"/>
    </source>
</evidence>
<keyword evidence="10" id="KW-1185">Reference proteome</keyword>
<dbReference type="PANTHER" id="PTHR33307:SF6">
    <property type="entry name" value="ALPHA-RHAMNOSIDASE (EUROFUNG)-RELATED"/>
    <property type="match status" value="1"/>
</dbReference>
<dbReference type="InterPro" id="IPR035396">
    <property type="entry name" value="Bac_rhamnosid6H"/>
</dbReference>
<reference evidence="9 10" key="1">
    <citation type="submission" date="2018-10" db="EMBL/GenBank/DDBJ databases">
        <title>Sequencing the genomes of 1000 actinobacteria strains.</title>
        <authorList>
            <person name="Klenk H.-P."/>
        </authorList>
    </citation>
    <scope>NUCLEOTIDE SEQUENCE [LARGE SCALE GENOMIC DNA]</scope>
    <source>
        <strain evidence="9 10">DSM 17894</strain>
    </source>
</reference>
<dbReference type="SUPFAM" id="SSF48208">
    <property type="entry name" value="Six-hairpin glycosidases"/>
    <property type="match status" value="1"/>
</dbReference>
<evidence type="ECO:0000259" key="5">
    <source>
        <dbReference type="Pfam" id="PF05592"/>
    </source>
</evidence>
<dbReference type="InterPro" id="IPR013737">
    <property type="entry name" value="Bac_rhamnosid_N"/>
</dbReference>
<evidence type="ECO:0000256" key="4">
    <source>
        <dbReference type="SAM" id="MobiDB-lite"/>
    </source>
</evidence>
<comment type="caution">
    <text evidence="9">The sequence shown here is derived from an EMBL/GenBank/DDBJ whole genome shotgun (WGS) entry which is preliminary data.</text>
</comment>
<sequence>MSTSVGTLRAETRDDSEFVATPTPRLSWTTTSSSPDWTQEHAEVRLDGEEVVELSGRDSVLVPWPFSELAERSTHTVEVRVAGSDGAMSEWSSPVTVRAGFRDTPWAAPLVGLDTPSRQAQPLLLRRVFAVSKPVRQATLYATAHGVYQAEINGRVVDDETLKPGWSAYGDRLIHETTDVTALVAEGDNAIGFSVAGGWFTESFGFRDGARPFYGADPAVAASLVIDYADGSSESVDTDGSWLATGESPVVASGIYAGESYDARLEKPGWSTASYDASGWAPVRIDGVPSATVTARVAPAVRPIQEVAVESVVASASGEQILDFGQNLVGRLRIRVSGPKGTVVTLKHAEVLEHGELGLRPLRAAKATDTYSLKGEGVEEWEPEFTFHGFRYAQVTGLESPLDPSDVTAVVLHSDMRRTGWFESSHTLLNQLHQNVVWGMKGNFLSLPTDCPQRDERLGWTGDIEVFSPTASFLFDTDAFLSSWLVDLDLEQKATGTGSVPFVIPNVLHDAATPAAAWGDAATVVPTVLHERFGDVDVVARQYDSMKAWSDCLLAISGDTRLWEGGFQFGDWLDPVAPPEHPADAATSPDIVASAYLYRSVSFTAEAARLLGRSDDAERYGAIADEVRAAFLAAYVDSSSVMSSDAQTAYATAIVFGLTADDAQRDAMGSRLAALVSSNDYRIGTGFVGTPIITDALTVTGHLGTAEKLLLETKNPSWLYPVTMGATTIWERWDSMLEDGTINPGEMTSFNHYALGAVADWLHRTVAGLAPAEPGYRVVRVAPRPLDALEHAKADFDSPYGRVSVGWHRDGDRVVVEATIPANATAEVSLPGSSETLTVGSGSHSWTVDALAVTA</sequence>
<dbReference type="InterPro" id="IPR008902">
    <property type="entry name" value="Rhamnosid_concanavalin"/>
</dbReference>
<protein>
    <recommendedName>
        <fullName evidence="2">alpha-L-rhamnosidase</fullName>
        <ecNumber evidence="2">3.2.1.40</ecNumber>
    </recommendedName>
</protein>
<keyword evidence="3" id="KW-0378">Hydrolase</keyword>
<evidence type="ECO:0000256" key="3">
    <source>
        <dbReference type="ARBA" id="ARBA00022801"/>
    </source>
</evidence>
<dbReference type="Pfam" id="PF17390">
    <property type="entry name" value="Bac_rhamnosid_C"/>
    <property type="match status" value="1"/>
</dbReference>
<evidence type="ECO:0000259" key="8">
    <source>
        <dbReference type="Pfam" id="PF17390"/>
    </source>
</evidence>
<proteinExistence type="predicted"/>
<dbReference type="RefSeq" id="WP_121368443.1">
    <property type="nucleotide sequence ID" value="NZ_RBKS01000001.1"/>
</dbReference>
<dbReference type="InterPro" id="IPR012341">
    <property type="entry name" value="6hp_glycosidase-like_sf"/>
</dbReference>
<dbReference type="Pfam" id="PF05592">
    <property type="entry name" value="Bac_rhamnosid"/>
    <property type="match status" value="1"/>
</dbReference>
<dbReference type="Gene3D" id="2.60.420.10">
    <property type="entry name" value="Maltose phosphorylase, domain 3"/>
    <property type="match status" value="1"/>
</dbReference>
<dbReference type="Gene3D" id="1.50.10.10">
    <property type="match status" value="1"/>
</dbReference>
<evidence type="ECO:0000256" key="2">
    <source>
        <dbReference type="ARBA" id="ARBA00012652"/>
    </source>
</evidence>
<dbReference type="InterPro" id="IPR016007">
    <property type="entry name" value="Alpha_rhamnosid"/>
</dbReference>
<dbReference type="AlphaFoldDB" id="A0A495IC70"/>
<feature type="domain" description="Alpha-L-rhamnosidase C-terminal" evidence="8">
    <location>
        <begin position="768"/>
        <end position="842"/>
    </location>
</feature>
<comment type="catalytic activity">
    <reaction evidence="1">
        <text>Hydrolysis of terminal non-reducing alpha-L-rhamnose residues in alpha-L-rhamnosides.</text>
        <dbReference type="EC" id="3.2.1.40"/>
    </reaction>
</comment>
<gene>
    <name evidence="9" type="ORF">C8E83_0686</name>
</gene>
<dbReference type="PANTHER" id="PTHR33307">
    <property type="entry name" value="ALPHA-RHAMNOSIDASE (EUROFUNG)"/>
    <property type="match status" value="1"/>
</dbReference>
<dbReference type="InterPro" id="IPR013783">
    <property type="entry name" value="Ig-like_fold"/>
</dbReference>
<dbReference type="GO" id="GO:0030596">
    <property type="term" value="F:alpha-L-rhamnosidase activity"/>
    <property type="evidence" value="ECO:0007669"/>
    <property type="project" value="UniProtKB-EC"/>
</dbReference>
<evidence type="ECO:0000256" key="1">
    <source>
        <dbReference type="ARBA" id="ARBA00001445"/>
    </source>
</evidence>
<accession>A0A495IC70</accession>
<dbReference type="Pfam" id="PF17389">
    <property type="entry name" value="Bac_rhamnosid6H"/>
    <property type="match status" value="1"/>
</dbReference>
<dbReference type="GO" id="GO:0005975">
    <property type="term" value="P:carbohydrate metabolic process"/>
    <property type="evidence" value="ECO:0007669"/>
    <property type="project" value="InterPro"/>
</dbReference>
<evidence type="ECO:0000313" key="9">
    <source>
        <dbReference type="EMBL" id="RKR73593.1"/>
    </source>
</evidence>
<dbReference type="OrthoDB" id="9761045at2"/>
<feature type="domain" description="Alpha-L-rhamnosidase concanavalin-like" evidence="5">
    <location>
        <begin position="317"/>
        <end position="413"/>
    </location>
</feature>
<dbReference type="Pfam" id="PF08531">
    <property type="entry name" value="Bac_rhamnosid_N"/>
    <property type="match status" value="1"/>
</dbReference>
<feature type="domain" description="Bacterial alpha-L-rhamnosidase N-terminal" evidence="6">
    <location>
        <begin position="133"/>
        <end position="302"/>
    </location>
</feature>
<name>A0A495IC70_9MICO</name>
<dbReference type="Proteomes" id="UP000280008">
    <property type="component" value="Unassembled WGS sequence"/>
</dbReference>
<dbReference type="Gene3D" id="2.60.40.10">
    <property type="entry name" value="Immunoglobulins"/>
    <property type="match status" value="1"/>
</dbReference>
<evidence type="ECO:0000259" key="7">
    <source>
        <dbReference type="Pfam" id="PF17389"/>
    </source>
</evidence>
<feature type="region of interest" description="Disordered" evidence="4">
    <location>
        <begin position="1"/>
        <end position="35"/>
    </location>
</feature>
<dbReference type="PIRSF" id="PIRSF010631">
    <property type="entry name" value="A-rhamnsds"/>
    <property type="match status" value="1"/>
</dbReference>
<dbReference type="EMBL" id="RBKS01000001">
    <property type="protein sequence ID" value="RKR73593.1"/>
    <property type="molecule type" value="Genomic_DNA"/>
</dbReference>
<dbReference type="Pfam" id="PF25788">
    <property type="entry name" value="Ig_Rha78A_N"/>
    <property type="match status" value="1"/>
</dbReference>
<dbReference type="InterPro" id="IPR008928">
    <property type="entry name" value="6-hairpin_glycosidase_sf"/>
</dbReference>
<evidence type="ECO:0000313" key="10">
    <source>
        <dbReference type="Proteomes" id="UP000280008"/>
    </source>
</evidence>
<organism evidence="9 10">
    <name type="scientific">Frondihabitans australicus</name>
    <dbReference type="NCBI Taxonomy" id="386892"/>
    <lineage>
        <taxon>Bacteria</taxon>
        <taxon>Bacillati</taxon>
        <taxon>Actinomycetota</taxon>
        <taxon>Actinomycetes</taxon>
        <taxon>Micrococcales</taxon>
        <taxon>Microbacteriaceae</taxon>
        <taxon>Frondihabitans</taxon>
    </lineage>
</organism>
<dbReference type="Gene3D" id="2.60.120.260">
    <property type="entry name" value="Galactose-binding domain-like"/>
    <property type="match status" value="2"/>
</dbReference>
<dbReference type="EC" id="3.2.1.40" evidence="2"/>
<dbReference type="InterPro" id="IPR035398">
    <property type="entry name" value="Bac_rhamnosid_C"/>
</dbReference>
<feature type="domain" description="Alpha-L-rhamnosidase six-hairpin glycosidase" evidence="7">
    <location>
        <begin position="417"/>
        <end position="766"/>
    </location>
</feature>